<reference evidence="2 3" key="1">
    <citation type="submission" date="2019-06" db="EMBL/GenBank/DDBJ databases">
        <title>Whole genome sequence for Cellvibrionaceae sp. R142.</title>
        <authorList>
            <person name="Wang G."/>
        </authorList>
    </citation>
    <scope>NUCLEOTIDE SEQUENCE [LARGE SCALE GENOMIC DNA]</scope>
    <source>
        <strain evidence="2 3">R142</strain>
    </source>
</reference>
<dbReference type="RefSeq" id="WP_142930239.1">
    <property type="nucleotide sequence ID" value="NZ_ML660121.1"/>
</dbReference>
<dbReference type="SUPFAM" id="SSF56601">
    <property type="entry name" value="beta-lactamase/transpeptidase-like"/>
    <property type="match status" value="1"/>
</dbReference>
<dbReference type="InterPro" id="IPR050789">
    <property type="entry name" value="Diverse_Enzym_Activities"/>
</dbReference>
<dbReference type="Pfam" id="PF00144">
    <property type="entry name" value="Beta-lactamase"/>
    <property type="match status" value="1"/>
</dbReference>
<keyword evidence="3" id="KW-1185">Reference proteome</keyword>
<evidence type="ECO:0000313" key="2">
    <source>
        <dbReference type="EMBL" id="TQV65969.1"/>
    </source>
</evidence>
<dbReference type="PANTHER" id="PTHR43283">
    <property type="entry name" value="BETA-LACTAMASE-RELATED"/>
    <property type="match status" value="1"/>
</dbReference>
<dbReference type="AlphaFoldDB" id="A0A545SLW9"/>
<dbReference type="EMBL" id="VHSG01000046">
    <property type="protein sequence ID" value="TQV65969.1"/>
    <property type="molecule type" value="Genomic_DNA"/>
</dbReference>
<accession>A0A545SLW9</accession>
<dbReference type="Proteomes" id="UP000319732">
    <property type="component" value="Unassembled WGS sequence"/>
</dbReference>
<keyword evidence="2" id="KW-0378">Hydrolase</keyword>
<dbReference type="Gene3D" id="3.40.710.10">
    <property type="entry name" value="DD-peptidase/beta-lactamase superfamily"/>
    <property type="match status" value="1"/>
</dbReference>
<dbReference type="OrthoDB" id="9814204at2"/>
<sequence>MKLFAGRSTRILCQLLALIAGLGLLDTCRANSPSVETGTLVDKRKLAALVANLSGPGSQRRYREIHSLLVGYRGRLLAEAYFRGNSDGIDFEAGVTRIAGPEQDWTRDDLHYVASVTKGLTALLTGIALDQLGMDSRQQVLPLLPDGATYRDAAWAQELRLQHLLTMQAGFRWDEWSATDLAELWRSQNFSRVVLARENLGVGQTWCYNSALPNLLLTLLQSALQQPLAQWADRYFFKPLGIRHYRWDTQPDGTPEGAARLYLRPADMYKIGQLVLNKGQWRRQQQIVPAAWIEAMTKNQVNKPAAPYGYYLWLREINGRRYVSFEGDGGQYINVFPDLDAVIVITQGNYLNWPFYRDQAEALMREILRPAKPADN</sequence>
<evidence type="ECO:0000313" key="3">
    <source>
        <dbReference type="Proteomes" id="UP000319732"/>
    </source>
</evidence>
<proteinExistence type="predicted"/>
<name>A0A545SLW9_9GAMM</name>
<organism evidence="2 3">
    <name type="scientific">Exilibacterium tricleocarpae</name>
    <dbReference type="NCBI Taxonomy" id="2591008"/>
    <lineage>
        <taxon>Bacteria</taxon>
        <taxon>Pseudomonadati</taxon>
        <taxon>Pseudomonadota</taxon>
        <taxon>Gammaproteobacteria</taxon>
        <taxon>Cellvibrionales</taxon>
        <taxon>Cellvibrionaceae</taxon>
        <taxon>Exilibacterium</taxon>
    </lineage>
</organism>
<dbReference type="PANTHER" id="PTHR43283:SF7">
    <property type="entry name" value="BETA-LACTAMASE-RELATED DOMAIN-CONTAINING PROTEIN"/>
    <property type="match status" value="1"/>
</dbReference>
<comment type="caution">
    <text evidence="2">The sequence shown here is derived from an EMBL/GenBank/DDBJ whole genome shotgun (WGS) entry which is preliminary data.</text>
</comment>
<protein>
    <submittedName>
        <fullName evidence="2">Serine hydrolase</fullName>
    </submittedName>
</protein>
<dbReference type="InterPro" id="IPR001466">
    <property type="entry name" value="Beta-lactam-related"/>
</dbReference>
<feature type="domain" description="Beta-lactamase-related" evidence="1">
    <location>
        <begin position="67"/>
        <end position="352"/>
    </location>
</feature>
<dbReference type="GO" id="GO:0016787">
    <property type="term" value="F:hydrolase activity"/>
    <property type="evidence" value="ECO:0007669"/>
    <property type="project" value="UniProtKB-KW"/>
</dbReference>
<dbReference type="InterPro" id="IPR012338">
    <property type="entry name" value="Beta-lactam/transpept-like"/>
</dbReference>
<gene>
    <name evidence="2" type="ORF">FKG94_27870</name>
</gene>
<evidence type="ECO:0000259" key="1">
    <source>
        <dbReference type="Pfam" id="PF00144"/>
    </source>
</evidence>